<dbReference type="InterPro" id="IPR050591">
    <property type="entry name" value="GSK-3"/>
</dbReference>
<dbReference type="Gene3D" id="1.10.510.10">
    <property type="entry name" value="Transferase(Phosphotransferase) domain 1"/>
    <property type="match status" value="1"/>
</dbReference>
<dbReference type="Gramene" id="KRH62838">
    <property type="protein sequence ID" value="KRH62838"/>
    <property type="gene ID" value="GLYMA_04G136100"/>
</dbReference>
<evidence type="ECO:0000313" key="10">
    <source>
        <dbReference type="Proteomes" id="UP000008827"/>
    </source>
</evidence>
<dbReference type="SMR" id="A0A0R0K821"/>
<dbReference type="Proteomes" id="UP000008827">
    <property type="component" value="Chromosome 4"/>
</dbReference>
<dbReference type="InParanoid" id="A0A0R0K821"/>
<dbReference type="GO" id="GO:0004674">
    <property type="term" value="F:protein serine/threonine kinase activity"/>
    <property type="evidence" value="ECO:0007669"/>
    <property type="project" value="UniProtKB-KW"/>
</dbReference>
<accession>A0A0R0K821</accession>
<proteinExistence type="inferred from homology"/>
<evidence type="ECO:0000256" key="6">
    <source>
        <dbReference type="ARBA" id="ARBA00022840"/>
    </source>
</evidence>
<dbReference type="SUPFAM" id="SSF56112">
    <property type="entry name" value="Protein kinase-like (PK-like)"/>
    <property type="match status" value="1"/>
</dbReference>
<feature type="domain" description="Protein kinase" evidence="7">
    <location>
        <begin position="1"/>
        <end position="82"/>
    </location>
</feature>
<evidence type="ECO:0000259" key="7">
    <source>
        <dbReference type="PROSITE" id="PS50011"/>
    </source>
</evidence>
<dbReference type="EnsemblPlants" id="KRH62838">
    <property type="protein sequence ID" value="KRH62838"/>
    <property type="gene ID" value="GLYMA_04G136100"/>
</dbReference>
<name>A0A0R0K821_SOYBN</name>
<keyword evidence="4" id="KW-0547">Nucleotide-binding</keyword>
<keyword evidence="6" id="KW-0067">ATP-binding</keyword>
<reference evidence="9" key="2">
    <citation type="submission" date="2018-02" db="UniProtKB">
        <authorList>
            <consortium name="EnsemblPlants"/>
        </authorList>
    </citation>
    <scope>IDENTIFICATION</scope>
    <source>
        <strain evidence="9">Williams 82</strain>
    </source>
</reference>
<reference evidence="8" key="3">
    <citation type="submission" date="2018-07" db="EMBL/GenBank/DDBJ databases">
        <title>WGS assembly of Glycine max.</title>
        <authorList>
            <person name="Schmutz J."/>
            <person name="Cannon S."/>
            <person name="Schlueter J."/>
            <person name="Ma J."/>
            <person name="Mitros T."/>
            <person name="Nelson W."/>
            <person name="Hyten D."/>
            <person name="Song Q."/>
            <person name="Thelen J."/>
            <person name="Cheng J."/>
            <person name="Xu D."/>
            <person name="Hellsten U."/>
            <person name="May G."/>
            <person name="Yu Y."/>
            <person name="Sakurai T."/>
            <person name="Umezawa T."/>
            <person name="Bhattacharyya M."/>
            <person name="Sandhu D."/>
            <person name="Valliyodan B."/>
            <person name="Lindquist E."/>
            <person name="Peto M."/>
            <person name="Grant D."/>
            <person name="Shu S."/>
            <person name="Goodstein D."/>
            <person name="Barry K."/>
            <person name="Futrell-Griggs M."/>
            <person name="Abernathy B."/>
            <person name="Du J."/>
            <person name="Tian Z."/>
            <person name="Zhu L."/>
            <person name="Gill N."/>
            <person name="Joshi T."/>
            <person name="Libault M."/>
            <person name="Sethuraman A."/>
            <person name="Zhang X."/>
            <person name="Shinozaki K."/>
            <person name="Nguyen H."/>
            <person name="Wing R."/>
            <person name="Cregan P."/>
            <person name="Specht J."/>
            <person name="Grimwood J."/>
            <person name="Rokhsar D."/>
            <person name="Stacey G."/>
            <person name="Shoemaker R."/>
            <person name="Jackson S."/>
        </authorList>
    </citation>
    <scope>NUCLEOTIDE SEQUENCE</scope>
    <source>
        <tissue evidence="8">Callus</tissue>
    </source>
</reference>
<evidence type="ECO:0000256" key="5">
    <source>
        <dbReference type="ARBA" id="ARBA00022777"/>
    </source>
</evidence>
<dbReference type="InterPro" id="IPR000719">
    <property type="entry name" value="Prot_kinase_dom"/>
</dbReference>
<evidence type="ECO:0000256" key="4">
    <source>
        <dbReference type="ARBA" id="ARBA00022741"/>
    </source>
</evidence>
<organism evidence="8">
    <name type="scientific">Glycine max</name>
    <name type="common">Soybean</name>
    <name type="synonym">Glycine hispida</name>
    <dbReference type="NCBI Taxonomy" id="3847"/>
    <lineage>
        <taxon>Eukaryota</taxon>
        <taxon>Viridiplantae</taxon>
        <taxon>Streptophyta</taxon>
        <taxon>Embryophyta</taxon>
        <taxon>Tracheophyta</taxon>
        <taxon>Spermatophyta</taxon>
        <taxon>Magnoliopsida</taxon>
        <taxon>eudicotyledons</taxon>
        <taxon>Gunneridae</taxon>
        <taxon>Pentapetalae</taxon>
        <taxon>rosids</taxon>
        <taxon>fabids</taxon>
        <taxon>Fabales</taxon>
        <taxon>Fabaceae</taxon>
        <taxon>Papilionoideae</taxon>
        <taxon>50 kb inversion clade</taxon>
        <taxon>NPAAA clade</taxon>
        <taxon>indigoferoid/millettioid clade</taxon>
        <taxon>Phaseoleae</taxon>
        <taxon>Glycine</taxon>
        <taxon>Glycine subgen. Soja</taxon>
    </lineage>
</organism>
<evidence type="ECO:0000313" key="9">
    <source>
        <dbReference type="EnsemblPlants" id="KRH62838"/>
    </source>
</evidence>
<dbReference type="PROSITE" id="PS50011">
    <property type="entry name" value="PROTEIN_KINASE_DOM"/>
    <property type="match status" value="1"/>
</dbReference>
<keyword evidence="2" id="KW-0723">Serine/threonine-protein kinase</keyword>
<sequence>MKILFHFSREQRSKVKLIYHTYVHNSIKHQDLYLGPQSIQSSIDMWSTGCVLAELLLGQPLFPGENAIDQLEHIIKVLGTPT</sequence>
<dbReference type="PANTHER" id="PTHR24057:SF42">
    <property type="entry name" value="SHAGGY-RELATED PROTEIN KINASE ETA"/>
    <property type="match status" value="1"/>
</dbReference>
<keyword evidence="3" id="KW-0808">Transferase</keyword>
<dbReference type="STRING" id="3847.A0A0R0K821"/>
<dbReference type="AlphaFoldDB" id="A0A0R0K821"/>
<evidence type="ECO:0000313" key="8">
    <source>
        <dbReference type="EMBL" id="KRH62838.1"/>
    </source>
</evidence>
<dbReference type="GO" id="GO:0005524">
    <property type="term" value="F:ATP binding"/>
    <property type="evidence" value="ECO:0007669"/>
    <property type="project" value="UniProtKB-KW"/>
</dbReference>
<gene>
    <name evidence="8" type="ORF">GLYMA_04G136100</name>
</gene>
<dbReference type="EMBL" id="CM000837">
    <property type="protein sequence ID" value="KRH62838.1"/>
    <property type="molecule type" value="Genomic_DNA"/>
</dbReference>
<keyword evidence="5" id="KW-0418">Kinase</keyword>
<reference evidence="8 9" key="1">
    <citation type="journal article" date="2010" name="Nature">
        <title>Genome sequence of the palaeopolyploid soybean.</title>
        <authorList>
            <person name="Schmutz J."/>
            <person name="Cannon S.B."/>
            <person name="Schlueter J."/>
            <person name="Ma J."/>
            <person name="Mitros T."/>
            <person name="Nelson W."/>
            <person name="Hyten D.L."/>
            <person name="Song Q."/>
            <person name="Thelen J.J."/>
            <person name="Cheng J."/>
            <person name="Xu D."/>
            <person name="Hellsten U."/>
            <person name="May G.D."/>
            <person name="Yu Y."/>
            <person name="Sakurai T."/>
            <person name="Umezawa T."/>
            <person name="Bhattacharyya M.K."/>
            <person name="Sandhu D."/>
            <person name="Valliyodan B."/>
            <person name="Lindquist E."/>
            <person name="Peto M."/>
            <person name="Grant D."/>
            <person name="Shu S."/>
            <person name="Goodstein D."/>
            <person name="Barry K."/>
            <person name="Futrell-Griggs M."/>
            <person name="Abernathy B."/>
            <person name="Du J."/>
            <person name="Tian Z."/>
            <person name="Zhu L."/>
            <person name="Gill N."/>
            <person name="Joshi T."/>
            <person name="Libault M."/>
            <person name="Sethuraman A."/>
            <person name="Zhang X.-C."/>
            <person name="Shinozaki K."/>
            <person name="Nguyen H.T."/>
            <person name="Wing R.A."/>
            <person name="Cregan P."/>
            <person name="Specht J."/>
            <person name="Grimwood J."/>
            <person name="Rokhsar D."/>
            <person name="Stacey G."/>
            <person name="Shoemaker R.C."/>
            <person name="Jackson S.A."/>
        </authorList>
    </citation>
    <scope>NUCLEOTIDE SEQUENCE</scope>
    <source>
        <strain evidence="9">cv. Williams 82</strain>
        <tissue evidence="8">Callus</tissue>
    </source>
</reference>
<dbReference type="Pfam" id="PF00069">
    <property type="entry name" value="Pkinase"/>
    <property type="match status" value="1"/>
</dbReference>
<evidence type="ECO:0000256" key="3">
    <source>
        <dbReference type="ARBA" id="ARBA00022679"/>
    </source>
</evidence>
<protein>
    <recommendedName>
        <fullName evidence="7">Protein kinase domain-containing protein</fullName>
    </recommendedName>
</protein>
<comment type="similarity">
    <text evidence="1">Belongs to the protein kinase superfamily. CMGC Ser/Thr protein kinase family. GSK-3 subfamily.</text>
</comment>
<evidence type="ECO:0000256" key="2">
    <source>
        <dbReference type="ARBA" id="ARBA00022527"/>
    </source>
</evidence>
<keyword evidence="10" id="KW-1185">Reference proteome</keyword>
<evidence type="ECO:0000256" key="1">
    <source>
        <dbReference type="ARBA" id="ARBA00005527"/>
    </source>
</evidence>
<dbReference type="InterPro" id="IPR011009">
    <property type="entry name" value="Kinase-like_dom_sf"/>
</dbReference>
<dbReference type="PANTHER" id="PTHR24057">
    <property type="entry name" value="GLYCOGEN SYNTHASE KINASE-3 ALPHA"/>
    <property type="match status" value="1"/>
</dbReference>